<dbReference type="AlphaFoldDB" id="A0A445KE25"/>
<gene>
    <name evidence="3" type="ORF">D0Y65_015605</name>
</gene>
<dbReference type="Proteomes" id="UP000289340">
    <property type="component" value="Chromosome 6"/>
</dbReference>
<dbReference type="EMBL" id="QZWG01000006">
    <property type="protein sequence ID" value="RZC08960.1"/>
    <property type="molecule type" value="Genomic_DNA"/>
</dbReference>
<comment type="caution">
    <text evidence="3">The sequence shown here is derived from an EMBL/GenBank/DDBJ whole genome shotgun (WGS) entry which is preliminary data.</text>
</comment>
<keyword evidence="5" id="KW-1185">Reference proteome</keyword>
<sequence>MGEIPASILLHSMEANHSRAGRHSSTLPYTSLILEHIKMARQYQQCFNSLLVAKQQRWVGQPCRGAFVPTRHPWLNRSLPQPLRRVRPSWQGFRSTPRTSESRTASKKHDSYNCGRCGLPKKGHDCTGKTAPTPTSASSATPSHSSFSAVSALSSGSASRCPLSHLRRALSSDEDEAGRLDLSEPVDVRSEEDDLDSSGLSGNLLWEVLRKLSLTRLLTAAMVSRGWREMTRSLWRATEELRIRVPTWAQVGFVSILKKCPGIVKLSLKRERSVVELGFGNGVVDNIFFVPGYSISGFVVAQLSAVLVMWIEINGTHTQNSYDSCGGKHNIVVGLPWSMLIVGKSCLFSFIGHCWLGIQEVLVNFMEKAVRFDVDLNQVEVKYHLEVENVNGIQLQTVLEAMDVVGILEYGLAKVADLMIKGILLE</sequence>
<organism evidence="3 5">
    <name type="scientific">Glycine soja</name>
    <name type="common">Wild soybean</name>
    <dbReference type="NCBI Taxonomy" id="3848"/>
    <lineage>
        <taxon>Eukaryota</taxon>
        <taxon>Viridiplantae</taxon>
        <taxon>Streptophyta</taxon>
        <taxon>Embryophyta</taxon>
        <taxon>Tracheophyta</taxon>
        <taxon>Spermatophyta</taxon>
        <taxon>Magnoliopsida</taxon>
        <taxon>eudicotyledons</taxon>
        <taxon>Gunneridae</taxon>
        <taxon>Pentapetalae</taxon>
        <taxon>rosids</taxon>
        <taxon>fabids</taxon>
        <taxon>Fabales</taxon>
        <taxon>Fabaceae</taxon>
        <taxon>Papilionoideae</taxon>
        <taxon>50 kb inversion clade</taxon>
        <taxon>NPAAA clade</taxon>
        <taxon>indigoferoid/millettioid clade</taxon>
        <taxon>Phaseoleae</taxon>
        <taxon>Glycine</taxon>
        <taxon>Glycine subgen. Soja</taxon>
    </lineage>
</organism>
<feature type="region of interest" description="Disordered" evidence="1">
    <location>
        <begin position="86"/>
        <end position="147"/>
    </location>
</feature>
<evidence type="ECO:0000259" key="2">
    <source>
        <dbReference type="Pfam" id="PF20665"/>
    </source>
</evidence>
<reference evidence="3 5" key="1">
    <citation type="submission" date="2018-09" db="EMBL/GenBank/DDBJ databases">
        <title>A high-quality reference genome of wild soybean provides a powerful tool to mine soybean genomes.</title>
        <authorList>
            <person name="Xie M."/>
            <person name="Chung C.Y.L."/>
            <person name="Li M.-W."/>
            <person name="Wong F.-L."/>
            <person name="Chan T.-F."/>
            <person name="Lam H.-M."/>
        </authorList>
    </citation>
    <scope>NUCLEOTIDE SEQUENCE [LARGE SCALE GENOMIC DNA]</scope>
    <source>
        <strain evidence="5">cv. W05</strain>
        <tissue evidence="3">Hypocotyl of etiolated seedlings</tissue>
    </source>
</reference>
<evidence type="ECO:0000256" key="1">
    <source>
        <dbReference type="SAM" id="MobiDB-lite"/>
    </source>
</evidence>
<dbReference type="Pfam" id="PF20665">
    <property type="entry name" value="Zw10_middle"/>
    <property type="match status" value="1"/>
</dbReference>
<feature type="compositionally biased region" description="Polar residues" evidence="1">
    <location>
        <begin position="92"/>
        <end position="103"/>
    </location>
</feature>
<evidence type="ECO:0000313" key="5">
    <source>
        <dbReference type="Proteomes" id="UP000289340"/>
    </source>
</evidence>
<dbReference type="InterPro" id="IPR036047">
    <property type="entry name" value="F-box-like_dom_sf"/>
</dbReference>
<feature type="compositionally biased region" description="Low complexity" evidence="1">
    <location>
        <begin position="130"/>
        <end position="147"/>
    </location>
</feature>
<evidence type="ECO:0000313" key="3">
    <source>
        <dbReference type="EMBL" id="RZC08959.1"/>
    </source>
</evidence>
<dbReference type="SUPFAM" id="SSF81383">
    <property type="entry name" value="F-box domain"/>
    <property type="match status" value="1"/>
</dbReference>
<name>A0A445KE25_GLYSO</name>
<feature type="compositionally biased region" description="Basic and acidic residues" evidence="1">
    <location>
        <begin position="177"/>
        <end position="189"/>
    </location>
</feature>
<feature type="region of interest" description="Disordered" evidence="1">
    <location>
        <begin position="172"/>
        <end position="196"/>
    </location>
</feature>
<dbReference type="InterPro" id="IPR048344">
    <property type="entry name" value="Zw10_middle"/>
</dbReference>
<accession>A0A445KE25</accession>
<feature type="domain" description="Centromere/kinetochore protein zw10 middle" evidence="2">
    <location>
        <begin position="361"/>
        <end position="424"/>
    </location>
</feature>
<evidence type="ECO:0000313" key="4">
    <source>
        <dbReference type="EMBL" id="RZC08960.1"/>
    </source>
</evidence>
<dbReference type="EMBL" id="QZWG01000006">
    <property type="protein sequence ID" value="RZC08959.1"/>
    <property type="molecule type" value="Genomic_DNA"/>
</dbReference>
<protein>
    <submittedName>
        <fullName evidence="3">F-box/LRR-repeat protein 17 isoform A</fullName>
    </submittedName>
    <submittedName>
        <fullName evidence="4">F-box/LRR-repeat protein 17 isoform B</fullName>
    </submittedName>
</protein>
<proteinExistence type="predicted"/>